<dbReference type="PANTHER" id="PTHR33840">
    <property type="match status" value="1"/>
</dbReference>
<dbReference type="EMBL" id="KZ825933">
    <property type="protein sequence ID" value="PYH91834.1"/>
    <property type="molecule type" value="Genomic_DNA"/>
</dbReference>
<dbReference type="OrthoDB" id="3162439at2759"/>
<dbReference type="InterPro" id="IPR018712">
    <property type="entry name" value="Tle1-like_cat"/>
</dbReference>
<sequence length="505" mass="58682">MEHSDPCHCPTPKRELVLCFDGTGNTYRVDGEESNILKIFRMLDRRKENRFCYYQPGIGIDITPGAFANLAIRPFRDLAAPTAIEEAFGTSFGQHVINGYRFLARRWQQNSHIYMFGFSRGAYTARFLNEMLDFVGLISADNEEIIPFVWEAFTRYKLARNEQQRKDAKYFLTMCRETMCRPVGRVHFLGLFDTVNSVALLNSKLFNTDLEETQPAPRIMRHAVSLDERRIKFQPVLFSQLQAHGGFCRVSTWVDREEREFQITHGIAPEPPSRTSFEEVYFCGDHSDVGGGWPCEPGSKRWVASQIPLMWMVEEAIDAGLTFDPKQLNELGCNATQTGYDKKIVADATRTPLHDSLMYKSGKTLETMFWRVLECLPFKRPKVAPDGTVQETRWHVAGLRRPMPNKAKLHFSVIDRLRQDPDYRPYNLGVGHLRGQDLGWMIQQWREVVHDKEKGYDKEIEDRPSAKNRHGKEDEKTLCRYRVWHHVQVKGERRLRSWRSGHSER</sequence>
<name>A0A319D3J7_9EURO</name>
<dbReference type="VEuPathDB" id="FungiDB:BO71DRAFT_401069"/>
<organism evidence="2 3">
    <name type="scientific">Aspergillus ellipticus CBS 707.79</name>
    <dbReference type="NCBI Taxonomy" id="1448320"/>
    <lineage>
        <taxon>Eukaryota</taxon>
        <taxon>Fungi</taxon>
        <taxon>Dikarya</taxon>
        <taxon>Ascomycota</taxon>
        <taxon>Pezizomycotina</taxon>
        <taxon>Eurotiomycetes</taxon>
        <taxon>Eurotiomycetidae</taxon>
        <taxon>Eurotiales</taxon>
        <taxon>Aspergillaceae</taxon>
        <taxon>Aspergillus</taxon>
        <taxon>Aspergillus subgen. Circumdati</taxon>
    </lineage>
</organism>
<dbReference type="STRING" id="1448320.A0A319D3J7"/>
<evidence type="ECO:0000313" key="3">
    <source>
        <dbReference type="Proteomes" id="UP000247810"/>
    </source>
</evidence>
<keyword evidence="3" id="KW-1185">Reference proteome</keyword>
<dbReference type="AlphaFoldDB" id="A0A319D3J7"/>
<evidence type="ECO:0000313" key="2">
    <source>
        <dbReference type="EMBL" id="PYH91834.1"/>
    </source>
</evidence>
<dbReference type="Pfam" id="PF09994">
    <property type="entry name" value="T6SS_Tle1-like_cat"/>
    <property type="match status" value="1"/>
</dbReference>
<reference evidence="2 3" key="1">
    <citation type="submission" date="2018-02" db="EMBL/GenBank/DDBJ databases">
        <title>The genomes of Aspergillus section Nigri reveals drivers in fungal speciation.</title>
        <authorList>
            <consortium name="DOE Joint Genome Institute"/>
            <person name="Vesth T.C."/>
            <person name="Nybo J."/>
            <person name="Theobald S."/>
            <person name="Brandl J."/>
            <person name="Frisvad J.C."/>
            <person name="Nielsen K.F."/>
            <person name="Lyhne E.K."/>
            <person name="Kogle M.E."/>
            <person name="Kuo A."/>
            <person name="Riley R."/>
            <person name="Clum A."/>
            <person name="Nolan M."/>
            <person name="Lipzen A."/>
            <person name="Salamov A."/>
            <person name="Henrissat B."/>
            <person name="Wiebenga A."/>
            <person name="De vries R.P."/>
            <person name="Grigoriev I.V."/>
            <person name="Mortensen U.H."/>
            <person name="Andersen M.R."/>
            <person name="Baker S.E."/>
        </authorList>
    </citation>
    <scope>NUCLEOTIDE SEQUENCE [LARGE SCALE GENOMIC DNA]</scope>
    <source>
        <strain evidence="2 3">CBS 707.79</strain>
    </source>
</reference>
<dbReference type="Proteomes" id="UP000247810">
    <property type="component" value="Unassembled WGS sequence"/>
</dbReference>
<evidence type="ECO:0000259" key="1">
    <source>
        <dbReference type="Pfam" id="PF09994"/>
    </source>
</evidence>
<protein>
    <submittedName>
        <fullName evidence="2">Sporulation associated protein</fullName>
    </submittedName>
</protein>
<feature type="domain" description="T6SS Phospholipase effector Tle1-like catalytic" evidence="1">
    <location>
        <begin position="14"/>
        <end position="315"/>
    </location>
</feature>
<accession>A0A319D3J7</accession>
<dbReference type="PANTHER" id="PTHR33840:SF2">
    <property type="entry name" value="TLE1 PHOSPHOLIPASE DOMAIN-CONTAINING PROTEIN"/>
    <property type="match status" value="1"/>
</dbReference>
<gene>
    <name evidence="2" type="ORF">BO71DRAFT_401069</name>
</gene>
<proteinExistence type="predicted"/>